<feature type="compositionally biased region" description="Polar residues" evidence="1">
    <location>
        <begin position="62"/>
        <end position="80"/>
    </location>
</feature>
<name>A0A5B7GL42_PORTR</name>
<feature type="region of interest" description="Disordered" evidence="1">
    <location>
        <begin position="42"/>
        <end position="80"/>
    </location>
</feature>
<protein>
    <submittedName>
        <fullName evidence="2">Uncharacterized protein</fullName>
    </submittedName>
</protein>
<accession>A0A5B7GL42</accession>
<dbReference type="Proteomes" id="UP000324222">
    <property type="component" value="Unassembled WGS sequence"/>
</dbReference>
<dbReference type="EMBL" id="VSRR010015418">
    <property type="protein sequence ID" value="MPC58145.1"/>
    <property type="molecule type" value="Genomic_DNA"/>
</dbReference>
<keyword evidence="3" id="KW-1185">Reference proteome</keyword>
<organism evidence="2 3">
    <name type="scientific">Portunus trituberculatus</name>
    <name type="common">Swimming crab</name>
    <name type="synonym">Neptunus trituberculatus</name>
    <dbReference type="NCBI Taxonomy" id="210409"/>
    <lineage>
        <taxon>Eukaryota</taxon>
        <taxon>Metazoa</taxon>
        <taxon>Ecdysozoa</taxon>
        <taxon>Arthropoda</taxon>
        <taxon>Crustacea</taxon>
        <taxon>Multicrustacea</taxon>
        <taxon>Malacostraca</taxon>
        <taxon>Eumalacostraca</taxon>
        <taxon>Eucarida</taxon>
        <taxon>Decapoda</taxon>
        <taxon>Pleocyemata</taxon>
        <taxon>Brachyura</taxon>
        <taxon>Eubrachyura</taxon>
        <taxon>Portunoidea</taxon>
        <taxon>Portunidae</taxon>
        <taxon>Portuninae</taxon>
        <taxon>Portunus</taxon>
    </lineage>
</organism>
<reference evidence="2 3" key="1">
    <citation type="submission" date="2019-05" db="EMBL/GenBank/DDBJ databases">
        <title>Another draft genome of Portunus trituberculatus and its Hox gene families provides insights of decapod evolution.</title>
        <authorList>
            <person name="Jeong J.-H."/>
            <person name="Song I."/>
            <person name="Kim S."/>
            <person name="Choi T."/>
            <person name="Kim D."/>
            <person name="Ryu S."/>
            <person name="Kim W."/>
        </authorList>
    </citation>
    <scope>NUCLEOTIDE SEQUENCE [LARGE SCALE GENOMIC DNA]</scope>
    <source>
        <tissue evidence="2">Muscle</tissue>
    </source>
</reference>
<dbReference type="AlphaFoldDB" id="A0A5B7GL42"/>
<evidence type="ECO:0000256" key="1">
    <source>
        <dbReference type="SAM" id="MobiDB-lite"/>
    </source>
</evidence>
<proteinExistence type="predicted"/>
<gene>
    <name evidence="2" type="ORF">E2C01_052140</name>
</gene>
<evidence type="ECO:0000313" key="3">
    <source>
        <dbReference type="Proteomes" id="UP000324222"/>
    </source>
</evidence>
<comment type="caution">
    <text evidence="2">The sequence shown here is derived from an EMBL/GenBank/DDBJ whole genome shotgun (WGS) entry which is preliminary data.</text>
</comment>
<sequence length="80" mass="9054">MKDTERHIKNRETLLMGELIRPKKHCESPRWRCPWLRSNQASVKSEAAADAHVGPERGGTTRYRSSLRDSTGTSLTVPAH</sequence>
<evidence type="ECO:0000313" key="2">
    <source>
        <dbReference type="EMBL" id="MPC58145.1"/>
    </source>
</evidence>